<dbReference type="AlphaFoldDB" id="A0A7W9SUM4"/>
<gene>
    <name evidence="6" type="ORF">HNQ39_004496</name>
</gene>
<evidence type="ECO:0000313" key="6">
    <source>
        <dbReference type="EMBL" id="MBB6052675.1"/>
    </source>
</evidence>
<organism evidence="6 7">
    <name type="scientific">Armatimonas rosea</name>
    <dbReference type="NCBI Taxonomy" id="685828"/>
    <lineage>
        <taxon>Bacteria</taxon>
        <taxon>Bacillati</taxon>
        <taxon>Armatimonadota</taxon>
        <taxon>Armatimonadia</taxon>
        <taxon>Armatimonadales</taxon>
        <taxon>Armatimonadaceae</taxon>
        <taxon>Armatimonas</taxon>
    </lineage>
</organism>
<evidence type="ECO:0000256" key="1">
    <source>
        <dbReference type="ARBA" id="ARBA00023015"/>
    </source>
</evidence>
<keyword evidence="7" id="KW-1185">Reference proteome</keyword>
<evidence type="ECO:0000313" key="7">
    <source>
        <dbReference type="Proteomes" id="UP000520814"/>
    </source>
</evidence>
<dbReference type="SUPFAM" id="SSF48498">
    <property type="entry name" value="Tetracyclin repressor-like, C-terminal domain"/>
    <property type="match status" value="1"/>
</dbReference>
<dbReference type="GO" id="GO:0003700">
    <property type="term" value="F:DNA-binding transcription factor activity"/>
    <property type="evidence" value="ECO:0007669"/>
    <property type="project" value="TreeGrafter"/>
</dbReference>
<dbReference type="InterPro" id="IPR036271">
    <property type="entry name" value="Tet_transcr_reg_TetR-rel_C_sf"/>
</dbReference>
<dbReference type="GO" id="GO:0000976">
    <property type="term" value="F:transcription cis-regulatory region binding"/>
    <property type="evidence" value="ECO:0007669"/>
    <property type="project" value="TreeGrafter"/>
</dbReference>
<keyword evidence="2 4" id="KW-0238">DNA-binding</keyword>
<dbReference type="Pfam" id="PF00440">
    <property type="entry name" value="TetR_N"/>
    <property type="match status" value="1"/>
</dbReference>
<accession>A0A7W9SUM4</accession>
<evidence type="ECO:0000256" key="4">
    <source>
        <dbReference type="PROSITE-ProRule" id="PRU00335"/>
    </source>
</evidence>
<protein>
    <submittedName>
        <fullName evidence="6">AcrR family transcriptional regulator</fullName>
    </submittedName>
</protein>
<dbReference type="InterPro" id="IPR050109">
    <property type="entry name" value="HTH-type_TetR-like_transc_reg"/>
</dbReference>
<dbReference type="PANTHER" id="PTHR30055:SF212">
    <property type="entry name" value="TETR-FAMILY FAMILY TRANSCRIPTIONAL REGULATOR"/>
    <property type="match status" value="1"/>
</dbReference>
<evidence type="ECO:0000256" key="2">
    <source>
        <dbReference type="ARBA" id="ARBA00023125"/>
    </source>
</evidence>
<dbReference type="InterPro" id="IPR001647">
    <property type="entry name" value="HTH_TetR"/>
</dbReference>
<dbReference type="Proteomes" id="UP000520814">
    <property type="component" value="Unassembled WGS sequence"/>
</dbReference>
<keyword evidence="3" id="KW-0804">Transcription</keyword>
<dbReference type="PROSITE" id="PS50977">
    <property type="entry name" value="HTH_TETR_2"/>
    <property type="match status" value="1"/>
</dbReference>
<reference evidence="6 7" key="1">
    <citation type="submission" date="2020-08" db="EMBL/GenBank/DDBJ databases">
        <title>Genomic Encyclopedia of Type Strains, Phase IV (KMG-IV): sequencing the most valuable type-strain genomes for metagenomic binning, comparative biology and taxonomic classification.</title>
        <authorList>
            <person name="Goeker M."/>
        </authorList>
    </citation>
    <scope>NUCLEOTIDE SEQUENCE [LARGE SCALE GENOMIC DNA]</scope>
    <source>
        <strain evidence="6 7">DSM 23562</strain>
    </source>
</reference>
<dbReference type="PANTHER" id="PTHR30055">
    <property type="entry name" value="HTH-TYPE TRANSCRIPTIONAL REGULATOR RUTR"/>
    <property type="match status" value="1"/>
</dbReference>
<dbReference type="EMBL" id="JACHGW010000004">
    <property type="protein sequence ID" value="MBB6052675.1"/>
    <property type="molecule type" value="Genomic_DNA"/>
</dbReference>
<keyword evidence="1" id="KW-0805">Transcription regulation</keyword>
<evidence type="ECO:0000259" key="5">
    <source>
        <dbReference type="PROSITE" id="PS50977"/>
    </source>
</evidence>
<dbReference type="PRINTS" id="PR00455">
    <property type="entry name" value="HTHTETR"/>
</dbReference>
<feature type="DNA-binding region" description="H-T-H motif" evidence="4">
    <location>
        <begin position="35"/>
        <end position="54"/>
    </location>
</feature>
<dbReference type="RefSeq" id="WP_184202151.1">
    <property type="nucleotide sequence ID" value="NZ_JACHGW010000004.1"/>
</dbReference>
<feature type="domain" description="HTH tetR-type" evidence="5">
    <location>
        <begin position="12"/>
        <end position="72"/>
    </location>
</feature>
<dbReference type="Gene3D" id="1.10.357.10">
    <property type="entry name" value="Tetracycline Repressor, domain 2"/>
    <property type="match status" value="1"/>
</dbReference>
<name>A0A7W9SUM4_ARMRO</name>
<evidence type="ECO:0000256" key="3">
    <source>
        <dbReference type="ARBA" id="ARBA00023163"/>
    </source>
</evidence>
<proteinExistence type="predicted"/>
<dbReference type="Pfam" id="PF13305">
    <property type="entry name" value="TetR_C_33"/>
    <property type="match status" value="1"/>
</dbReference>
<dbReference type="SUPFAM" id="SSF46689">
    <property type="entry name" value="Homeodomain-like"/>
    <property type="match status" value="1"/>
</dbReference>
<comment type="caution">
    <text evidence="6">The sequence shown here is derived from an EMBL/GenBank/DDBJ whole genome shotgun (WGS) entry which is preliminary data.</text>
</comment>
<dbReference type="InterPro" id="IPR025996">
    <property type="entry name" value="MT1864/Rv1816-like_C"/>
</dbReference>
<dbReference type="InterPro" id="IPR009057">
    <property type="entry name" value="Homeodomain-like_sf"/>
</dbReference>
<sequence>MGSTERRKRERENLQRAILDAARDLFVEQGFAAVSLRKIAERIEYSPTAIYLYFKDKNEILAALIVEGFELLCTQMHQIQIEDPVERLRQGARCYFAFTQNHPQYYALMFELCDEDFEKSFGPKPEAGLMAFNFIRLAVAQAMASGQFRNDQPEIVVSHTIWAHIHGAAALALARRLTMLPDEYHAAFFESVAEASLRGFLAS</sequence>